<reference evidence="1" key="2">
    <citation type="journal article" date="2023" name="Int. J. Mol. Sci.">
        <title>De Novo Assembly and Annotation of 11 Diverse Shrub Willow (Salix) Genomes Reveals Novel Gene Organization in Sex-Linked Regions.</title>
        <authorList>
            <person name="Hyden B."/>
            <person name="Feng K."/>
            <person name="Yates T.B."/>
            <person name="Jawdy S."/>
            <person name="Cereghino C."/>
            <person name="Smart L.B."/>
            <person name="Muchero W."/>
        </authorList>
    </citation>
    <scope>NUCLEOTIDE SEQUENCE [LARGE SCALE GENOMIC DNA]</scope>
    <source>
        <tissue evidence="1">Shoot tip</tissue>
    </source>
</reference>
<protein>
    <submittedName>
        <fullName evidence="1">Uncharacterized protein</fullName>
    </submittedName>
</protein>
<reference evidence="1" key="1">
    <citation type="submission" date="2022-11" db="EMBL/GenBank/DDBJ databases">
        <authorList>
            <person name="Hyden B.L."/>
            <person name="Feng K."/>
            <person name="Yates T."/>
            <person name="Jawdy S."/>
            <person name="Smart L.B."/>
            <person name="Muchero W."/>
        </authorList>
    </citation>
    <scope>NUCLEOTIDE SEQUENCE</scope>
    <source>
        <tissue evidence="1">Shoot tip</tissue>
    </source>
</reference>
<comment type="caution">
    <text evidence="1">The sequence shown here is derived from an EMBL/GenBank/DDBJ whole genome shotgun (WGS) entry which is preliminary data.</text>
</comment>
<sequence length="105" mass="11555">FILNPGKNPTRHLCQWSAPSMTTSAAQNARGWVVLWLGVWWFLDLVSVGDVSGSFLVALVTDLIEWPIIGGWGKGRQESKRVGFSGQLQWVSGYSVMMVFGSPSL</sequence>
<keyword evidence="2" id="KW-1185">Reference proteome</keyword>
<organism evidence="1 2">
    <name type="scientific">Salix viminalis</name>
    <name type="common">Common osier</name>
    <name type="synonym">Basket willow</name>
    <dbReference type="NCBI Taxonomy" id="40686"/>
    <lineage>
        <taxon>Eukaryota</taxon>
        <taxon>Viridiplantae</taxon>
        <taxon>Streptophyta</taxon>
        <taxon>Embryophyta</taxon>
        <taxon>Tracheophyta</taxon>
        <taxon>Spermatophyta</taxon>
        <taxon>Magnoliopsida</taxon>
        <taxon>eudicotyledons</taxon>
        <taxon>Gunneridae</taxon>
        <taxon>Pentapetalae</taxon>
        <taxon>rosids</taxon>
        <taxon>fabids</taxon>
        <taxon>Malpighiales</taxon>
        <taxon>Salicaceae</taxon>
        <taxon>Saliceae</taxon>
        <taxon>Salix</taxon>
    </lineage>
</organism>
<evidence type="ECO:0000313" key="2">
    <source>
        <dbReference type="Proteomes" id="UP001151529"/>
    </source>
</evidence>
<evidence type="ECO:0000313" key="1">
    <source>
        <dbReference type="EMBL" id="KAJ6724632.1"/>
    </source>
</evidence>
<gene>
    <name evidence="1" type="ORF">OIU85_022541</name>
</gene>
<proteinExistence type="predicted"/>
<accession>A0A9Q0Z7Y3</accession>
<name>A0A9Q0Z7Y3_SALVM</name>
<dbReference type="AlphaFoldDB" id="A0A9Q0Z7Y3"/>
<dbReference type="EMBL" id="JAPFFL010000005">
    <property type="protein sequence ID" value="KAJ6724632.1"/>
    <property type="molecule type" value="Genomic_DNA"/>
</dbReference>
<dbReference type="Proteomes" id="UP001151529">
    <property type="component" value="Chromosome 11"/>
</dbReference>
<feature type="non-terminal residue" evidence="1">
    <location>
        <position position="1"/>
    </location>
</feature>